<protein>
    <submittedName>
        <fullName evidence="1">Uncharacterized protein</fullName>
    </submittedName>
</protein>
<sequence length="91" mass="9960">MIPIVLVGLKRIVCADVDQRSQSCGIIQMLVVTRMGGIVGKSSLVKHSLRVGLAVKVLGGLLIAAQHREDTLGHRQRTRHRAAVQRITESR</sequence>
<name>A0A498Q449_9MYCO</name>
<organism evidence="1 2">
    <name type="scientific">Mycobacterium attenuatum</name>
    <dbReference type="NCBI Taxonomy" id="2341086"/>
    <lineage>
        <taxon>Bacteria</taxon>
        <taxon>Bacillati</taxon>
        <taxon>Actinomycetota</taxon>
        <taxon>Actinomycetes</taxon>
        <taxon>Mycobacteriales</taxon>
        <taxon>Mycobacteriaceae</taxon>
        <taxon>Mycobacterium</taxon>
    </lineage>
</organism>
<dbReference type="Proteomes" id="UP000273307">
    <property type="component" value="Unassembled WGS sequence"/>
</dbReference>
<reference evidence="1 2" key="1">
    <citation type="submission" date="2018-09" db="EMBL/GenBank/DDBJ databases">
        <authorList>
            <person name="Tagini F."/>
        </authorList>
    </citation>
    <scope>NUCLEOTIDE SEQUENCE [LARGE SCALE GENOMIC DNA]</scope>
    <source>
        <strain evidence="1 2">MK136</strain>
    </source>
</reference>
<keyword evidence="2" id="KW-1185">Reference proteome</keyword>
<dbReference type="AlphaFoldDB" id="A0A498Q449"/>
<gene>
    <name evidence="1" type="ORF">LAUMK136_03129</name>
</gene>
<dbReference type="EMBL" id="UPHP01000076">
    <property type="protein sequence ID" value="VBA39729.1"/>
    <property type="molecule type" value="Genomic_DNA"/>
</dbReference>
<accession>A0A498Q449</accession>
<proteinExistence type="predicted"/>
<evidence type="ECO:0000313" key="2">
    <source>
        <dbReference type="Proteomes" id="UP000273307"/>
    </source>
</evidence>
<evidence type="ECO:0000313" key="1">
    <source>
        <dbReference type="EMBL" id="VBA39729.1"/>
    </source>
</evidence>